<dbReference type="eggNOG" id="COG0859">
    <property type="taxonomic scope" value="Bacteria"/>
</dbReference>
<keyword evidence="4" id="KW-1185">Reference proteome</keyword>
<dbReference type="InterPro" id="IPR051199">
    <property type="entry name" value="LPS_LOS_Heptosyltrfase"/>
</dbReference>
<accession>C5EZ53</accession>
<dbReference type="GO" id="GO:0005829">
    <property type="term" value="C:cytosol"/>
    <property type="evidence" value="ECO:0007669"/>
    <property type="project" value="TreeGrafter"/>
</dbReference>
<keyword evidence="1" id="KW-0328">Glycosyltransferase</keyword>
<dbReference type="HOGENOM" id="CLU_065146_0_0_7"/>
<dbReference type="EMBL" id="DS990442">
    <property type="protein sequence ID" value="EEQ63168.1"/>
    <property type="molecule type" value="Genomic_DNA"/>
</dbReference>
<dbReference type="InterPro" id="IPR002201">
    <property type="entry name" value="Glyco_trans_9"/>
</dbReference>
<dbReference type="RefSeq" id="WP_005021388.1">
    <property type="nucleotide sequence ID" value="NZ_DS990442.1"/>
</dbReference>
<name>C5EZ53_9HELI</name>
<dbReference type="GO" id="GO:0008713">
    <property type="term" value="F:ADP-heptose-lipopolysaccharide heptosyltransferase activity"/>
    <property type="evidence" value="ECO:0007669"/>
    <property type="project" value="TreeGrafter"/>
</dbReference>
<sequence length="349" mass="39495">MKAVYTFLTNLWVKFYLKKNPIIKLPKPTKLENIQSIVIFSNTALGDTLMRTPAIVATREAFPNAKIALFIAKNIYPLFKDYEFVDDFILYDKGYKGFLKNIFQIRVLKPDLILMYHSNGPQDIPTAILSGAKYILKTPRNGKHESLLSTKLSRDMAAHFIPLSLKTLEYITLKENSNITMKLPSKYHDFIAKKALGDGLRIGFQMRTSKPQREWGVENFAKLAQEILGHFTNAEIFLSGTNQEKIYCEKIYSLLPSNLHNKVHNVCGKYKIDELPFFLKSLDCLITGDTGPMHLAGALKIPSVALFLGGANPKTSGILQDKEIHIEICQEKSITPTEVLKAMQQLIKN</sequence>
<dbReference type="PANTHER" id="PTHR30160">
    <property type="entry name" value="TETRAACYLDISACCHARIDE 4'-KINASE-RELATED"/>
    <property type="match status" value="1"/>
</dbReference>
<gene>
    <name evidence="3" type="ORF">HPMG_00625</name>
</gene>
<dbReference type="Gene3D" id="3.40.50.2000">
    <property type="entry name" value="Glycogen Phosphorylase B"/>
    <property type="match status" value="2"/>
</dbReference>
<dbReference type="Pfam" id="PF01075">
    <property type="entry name" value="Glyco_transf_9"/>
    <property type="match status" value="1"/>
</dbReference>
<dbReference type="GO" id="GO:0009244">
    <property type="term" value="P:lipopolysaccharide core region biosynthetic process"/>
    <property type="evidence" value="ECO:0007669"/>
    <property type="project" value="TreeGrafter"/>
</dbReference>
<dbReference type="CDD" id="cd03789">
    <property type="entry name" value="GT9_LPS_heptosyltransferase"/>
    <property type="match status" value="1"/>
</dbReference>
<organism evidence="3 4">
    <name type="scientific">Helicobacter pullorum MIT 98-5489</name>
    <dbReference type="NCBI Taxonomy" id="537972"/>
    <lineage>
        <taxon>Bacteria</taxon>
        <taxon>Pseudomonadati</taxon>
        <taxon>Campylobacterota</taxon>
        <taxon>Epsilonproteobacteria</taxon>
        <taxon>Campylobacterales</taxon>
        <taxon>Helicobacteraceae</taxon>
        <taxon>Helicobacter</taxon>
    </lineage>
</organism>
<evidence type="ECO:0000256" key="2">
    <source>
        <dbReference type="ARBA" id="ARBA00022679"/>
    </source>
</evidence>
<protein>
    <submittedName>
        <fullName evidence="3">Heptosyltransferase</fullName>
    </submittedName>
</protein>
<keyword evidence="2 3" id="KW-0808">Transferase</keyword>
<dbReference type="PANTHER" id="PTHR30160:SF7">
    <property type="entry name" value="ADP-HEPTOSE--LPS HEPTOSYLTRANSFERASE 2"/>
    <property type="match status" value="1"/>
</dbReference>
<dbReference type="Proteomes" id="UP000003953">
    <property type="component" value="Unassembled WGS sequence"/>
</dbReference>
<evidence type="ECO:0000313" key="3">
    <source>
        <dbReference type="EMBL" id="EEQ63168.1"/>
    </source>
</evidence>
<dbReference type="SUPFAM" id="SSF53756">
    <property type="entry name" value="UDP-Glycosyltransferase/glycogen phosphorylase"/>
    <property type="match status" value="1"/>
</dbReference>
<reference evidence="4" key="1">
    <citation type="journal article" date="2014" name="Genome Announc.">
        <title>Draft genome sequences of six enterohepatic helicobacter species isolated from humans and one from rhesus macaques.</title>
        <authorList>
            <person name="Shen Z."/>
            <person name="Sheh A."/>
            <person name="Young S.K."/>
            <person name="Abouelliel A."/>
            <person name="Ward D.V."/>
            <person name="Earl A.M."/>
            <person name="Fox J.G."/>
        </authorList>
    </citation>
    <scope>NUCLEOTIDE SEQUENCE [LARGE SCALE GENOMIC DNA]</scope>
    <source>
        <strain evidence="4">MIT 98-5489</strain>
    </source>
</reference>
<proteinExistence type="predicted"/>
<dbReference type="AlphaFoldDB" id="C5EZ53"/>
<evidence type="ECO:0000313" key="4">
    <source>
        <dbReference type="Proteomes" id="UP000003953"/>
    </source>
</evidence>
<evidence type="ECO:0000256" key="1">
    <source>
        <dbReference type="ARBA" id="ARBA00022676"/>
    </source>
</evidence>